<keyword evidence="3" id="KW-1185">Reference proteome</keyword>
<reference evidence="2 3" key="1">
    <citation type="submission" date="2021-12" db="EMBL/GenBank/DDBJ databases">
        <title>Discovery of the Pendulisporaceae a myxobacterial family with distinct sporulation behavior and unique specialized metabolism.</title>
        <authorList>
            <person name="Garcia R."/>
            <person name="Popoff A."/>
            <person name="Bader C.D."/>
            <person name="Loehr J."/>
            <person name="Walesch S."/>
            <person name="Walt C."/>
            <person name="Boldt J."/>
            <person name="Bunk B."/>
            <person name="Haeckl F.J.F.P.J."/>
            <person name="Gunesch A.P."/>
            <person name="Birkelbach J."/>
            <person name="Nuebel U."/>
            <person name="Pietschmann T."/>
            <person name="Bach T."/>
            <person name="Mueller R."/>
        </authorList>
    </citation>
    <scope>NUCLEOTIDE SEQUENCE [LARGE SCALE GENOMIC DNA]</scope>
    <source>
        <strain evidence="2 3">MSr12523</strain>
    </source>
</reference>
<name>A0ABZ2K752_9BACT</name>
<proteinExistence type="predicted"/>
<sequence length="53" mass="5802">MATESELKKSQTEQELPEDTLDLDREFGGPRLRTRTALRAGEPGSDEQLGQGG</sequence>
<evidence type="ECO:0000313" key="2">
    <source>
        <dbReference type="EMBL" id="WXA94515.1"/>
    </source>
</evidence>
<accession>A0ABZ2K752</accession>
<feature type="compositionally biased region" description="Basic and acidic residues" evidence="1">
    <location>
        <begin position="1"/>
        <end position="12"/>
    </location>
</feature>
<protein>
    <submittedName>
        <fullName evidence="2">Uncharacterized protein</fullName>
    </submittedName>
</protein>
<dbReference type="Proteomes" id="UP001379533">
    <property type="component" value="Chromosome"/>
</dbReference>
<feature type="region of interest" description="Disordered" evidence="1">
    <location>
        <begin position="1"/>
        <end position="53"/>
    </location>
</feature>
<evidence type="ECO:0000313" key="3">
    <source>
        <dbReference type="Proteomes" id="UP001379533"/>
    </source>
</evidence>
<dbReference type="EMBL" id="CP089982">
    <property type="protein sequence ID" value="WXA94515.1"/>
    <property type="molecule type" value="Genomic_DNA"/>
</dbReference>
<gene>
    <name evidence="2" type="ORF">LZC95_49735</name>
</gene>
<evidence type="ECO:0000256" key="1">
    <source>
        <dbReference type="SAM" id="MobiDB-lite"/>
    </source>
</evidence>
<dbReference type="RefSeq" id="WP_394845124.1">
    <property type="nucleotide sequence ID" value="NZ_CP089982.1"/>
</dbReference>
<organism evidence="2 3">
    <name type="scientific">Pendulispora brunnea</name>
    <dbReference type="NCBI Taxonomy" id="2905690"/>
    <lineage>
        <taxon>Bacteria</taxon>
        <taxon>Pseudomonadati</taxon>
        <taxon>Myxococcota</taxon>
        <taxon>Myxococcia</taxon>
        <taxon>Myxococcales</taxon>
        <taxon>Sorangiineae</taxon>
        <taxon>Pendulisporaceae</taxon>
        <taxon>Pendulispora</taxon>
    </lineage>
</organism>